<dbReference type="InterPro" id="IPR027417">
    <property type="entry name" value="P-loop_NTPase"/>
</dbReference>
<name>A0ABT2LN59_9HYPH</name>
<comment type="subcellular location">
    <subcellularLocation>
        <location evidence="1">Cell membrane</location>
        <topology evidence="1">Multi-pass membrane protein</topology>
    </subcellularLocation>
</comment>
<evidence type="ECO:0000256" key="7">
    <source>
        <dbReference type="SAM" id="Phobius"/>
    </source>
</evidence>
<keyword evidence="10" id="KW-1185">Reference proteome</keyword>
<keyword evidence="5 7" id="KW-0472">Membrane</keyword>
<feature type="domain" description="Polysaccharide chain length determinant N-terminal" evidence="8">
    <location>
        <begin position="12"/>
        <end position="105"/>
    </location>
</feature>
<gene>
    <name evidence="9" type="ORF">N5A92_12405</name>
</gene>
<dbReference type="InterPro" id="IPR005700">
    <property type="entry name" value="EPS_ExoP-like"/>
</dbReference>
<dbReference type="Gene3D" id="3.40.50.300">
    <property type="entry name" value="P-loop containing nucleotide triphosphate hydrolases"/>
    <property type="match status" value="1"/>
</dbReference>
<dbReference type="PANTHER" id="PTHR32309">
    <property type="entry name" value="TYROSINE-PROTEIN KINASE"/>
    <property type="match status" value="1"/>
</dbReference>
<keyword evidence="2" id="KW-1003">Cell membrane</keyword>
<dbReference type="RefSeq" id="WP_260903076.1">
    <property type="nucleotide sequence ID" value="NZ_JAOCZP010000003.1"/>
</dbReference>
<accession>A0ABT2LN59</accession>
<dbReference type="Pfam" id="PF02706">
    <property type="entry name" value="Wzz"/>
    <property type="match status" value="1"/>
</dbReference>
<keyword evidence="4 7" id="KW-1133">Transmembrane helix</keyword>
<comment type="caution">
    <text evidence="9">The sequence shown here is derived from an EMBL/GenBank/DDBJ whole genome shotgun (WGS) entry which is preliminary data.</text>
</comment>
<evidence type="ECO:0000256" key="3">
    <source>
        <dbReference type="ARBA" id="ARBA00022692"/>
    </source>
</evidence>
<dbReference type="InterPro" id="IPR003856">
    <property type="entry name" value="LPS_length_determ_N"/>
</dbReference>
<proteinExistence type="predicted"/>
<evidence type="ECO:0000256" key="1">
    <source>
        <dbReference type="ARBA" id="ARBA00004651"/>
    </source>
</evidence>
<evidence type="ECO:0000313" key="10">
    <source>
        <dbReference type="Proteomes" id="UP001320831"/>
    </source>
</evidence>
<organism evidence="9 10">
    <name type="scientific">Chelativorans salis</name>
    <dbReference type="NCBI Taxonomy" id="2978478"/>
    <lineage>
        <taxon>Bacteria</taxon>
        <taxon>Pseudomonadati</taxon>
        <taxon>Pseudomonadota</taxon>
        <taxon>Alphaproteobacteria</taxon>
        <taxon>Hyphomicrobiales</taxon>
        <taxon>Phyllobacteriaceae</taxon>
        <taxon>Chelativorans</taxon>
    </lineage>
</organism>
<feature type="transmembrane region" description="Helical" evidence="7">
    <location>
        <begin position="29"/>
        <end position="47"/>
    </location>
</feature>
<sequence length="691" mass="75322">MTSGEKMANDVDVDLGHLFASLRHKWRRIAFFALAITAIAFMLAVMATPRYRAETRVLIEVRESIYTRPQSADAGERESLDGESVASQVEVISSTQILTQVARELDLASREEFEANEQSLLDRVLVIVGLKRDVGAIPPEERVLDTFREKLEVYRVENSRVIVIRFSSEDPELAARVPNAIADAYVASQRAAKAESNENATEWLEPEIADLRDRVKEAEARVAEFRARSDLLIGQNNTVLATQQLSELSSELSRVRANRSAAEARGQTVRAAIEQGAALESVPEVLASNLIQRLRERQVELRAQIADLSTTLLDNHPRIKALQSQLADLDSQIRIEARKVLEGLEQEAEMARLRERELTADLNTLKAESARADEEQVELRALEREATAQRQLLESYLTRYREAAARGDRNYLPVDARIFSRAITPSEPYFPKILPITLAAFAGSLLLMGIVVLLQELFSGRALRPATGDIEPVPQVQMPVTAEEEPPAPAIGSLGEVNVEAAAEALISTGVARAIFVSPEGDEAAATAVLVAREVADAGLRVLLLDLTASGAVSWPTLESKVYPGITNLLAAEAQFADVIHADLYSACHVIPIGTAAPDRAMRGIDRLPIIMNSLTTAYDLVIAECGAADAPAIERLMDEDTQVLVSVLDPKEESIVATASDLQEEGFGTPLLVTPTGYISPSAPPGRDVA</sequence>
<evidence type="ECO:0000313" key="9">
    <source>
        <dbReference type="EMBL" id="MCT7375834.1"/>
    </source>
</evidence>
<feature type="coiled-coil region" evidence="6">
    <location>
        <begin position="291"/>
        <end position="399"/>
    </location>
</feature>
<feature type="coiled-coil region" evidence="6">
    <location>
        <begin position="208"/>
        <end position="265"/>
    </location>
</feature>
<keyword evidence="6" id="KW-0175">Coiled coil</keyword>
<dbReference type="NCBIfam" id="TIGR01005">
    <property type="entry name" value="eps_transp_fam"/>
    <property type="match status" value="1"/>
</dbReference>
<dbReference type="SUPFAM" id="SSF52540">
    <property type="entry name" value="P-loop containing nucleoside triphosphate hydrolases"/>
    <property type="match status" value="1"/>
</dbReference>
<protein>
    <submittedName>
        <fullName evidence="9">Wzz/FepE/Etk N-terminal domain-containing protein</fullName>
    </submittedName>
</protein>
<reference evidence="9 10" key="1">
    <citation type="submission" date="2022-09" db="EMBL/GenBank/DDBJ databases">
        <title>Chelativorans salina sp. nov., a novel slightly halophilic bacterium isolated from a saline lake sediment enrichment.</title>
        <authorList>
            <person name="Gao L."/>
            <person name="Fang B.-Z."/>
            <person name="Li W.-J."/>
        </authorList>
    </citation>
    <scope>NUCLEOTIDE SEQUENCE [LARGE SCALE GENOMIC DNA]</scope>
    <source>
        <strain evidence="9 10">EGI FJ00035</strain>
    </source>
</reference>
<keyword evidence="3 7" id="KW-0812">Transmembrane</keyword>
<dbReference type="InterPro" id="IPR050445">
    <property type="entry name" value="Bact_polysacc_biosynth/exp"/>
</dbReference>
<evidence type="ECO:0000259" key="8">
    <source>
        <dbReference type="Pfam" id="PF02706"/>
    </source>
</evidence>
<dbReference type="PANTHER" id="PTHR32309:SF13">
    <property type="entry name" value="FERRIC ENTEROBACTIN TRANSPORT PROTEIN FEPE"/>
    <property type="match status" value="1"/>
</dbReference>
<dbReference type="Proteomes" id="UP001320831">
    <property type="component" value="Unassembled WGS sequence"/>
</dbReference>
<evidence type="ECO:0000256" key="5">
    <source>
        <dbReference type="ARBA" id="ARBA00023136"/>
    </source>
</evidence>
<evidence type="ECO:0000256" key="4">
    <source>
        <dbReference type="ARBA" id="ARBA00022989"/>
    </source>
</evidence>
<evidence type="ECO:0000256" key="2">
    <source>
        <dbReference type="ARBA" id="ARBA00022475"/>
    </source>
</evidence>
<evidence type="ECO:0000256" key="6">
    <source>
        <dbReference type="SAM" id="Coils"/>
    </source>
</evidence>
<dbReference type="EMBL" id="JAOCZP010000003">
    <property type="protein sequence ID" value="MCT7375834.1"/>
    <property type="molecule type" value="Genomic_DNA"/>
</dbReference>